<gene>
    <name evidence="11" type="ORF">VW23_007800</name>
</gene>
<evidence type="ECO:0000256" key="2">
    <source>
        <dbReference type="ARBA" id="ARBA00010072"/>
    </source>
</evidence>
<evidence type="ECO:0000256" key="6">
    <source>
        <dbReference type="ARBA" id="ARBA00022970"/>
    </source>
</evidence>
<dbReference type="OrthoDB" id="9814550at2"/>
<feature type="transmembrane region" description="Helical" evidence="9">
    <location>
        <begin position="186"/>
        <end position="210"/>
    </location>
</feature>
<evidence type="ECO:0000259" key="10">
    <source>
        <dbReference type="PROSITE" id="PS50928"/>
    </source>
</evidence>
<name>A0A1E5XX90_9HYPH</name>
<comment type="caution">
    <text evidence="11">The sequence shown here is derived from an EMBL/GenBank/DDBJ whole genome shotgun (WGS) entry which is preliminary data.</text>
</comment>
<keyword evidence="12" id="KW-1185">Reference proteome</keyword>
<dbReference type="Gene3D" id="1.10.3720.10">
    <property type="entry name" value="MetI-like"/>
    <property type="match status" value="1"/>
</dbReference>
<keyword evidence="3 9" id="KW-0813">Transport</keyword>
<protein>
    <submittedName>
        <fullName evidence="11">Glutamine ABC transporter permease</fullName>
    </submittedName>
</protein>
<evidence type="ECO:0000256" key="4">
    <source>
        <dbReference type="ARBA" id="ARBA00022475"/>
    </source>
</evidence>
<dbReference type="NCBIfam" id="TIGR01726">
    <property type="entry name" value="HEQRo_perm_3TM"/>
    <property type="match status" value="1"/>
</dbReference>
<keyword evidence="8 9" id="KW-0472">Membrane</keyword>
<dbReference type="InterPro" id="IPR043429">
    <property type="entry name" value="ArtM/GltK/GlnP/TcyL/YhdX-like"/>
</dbReference>
<comment type="similarity">
    <text evidence="2">Belongs to the binding-protein-dependent transport system permease family. HisMQ subfamily.</text>
</comment>
<keyword evidence="4" id="KW-1003">Cell membrane</keyword>
<dbReference type="Proteomes" id="UP000095463">
    <property type="component" value="Unassembled WGS sequence"/>
</dbReference>
<feature type="transmembrane region" description="Helical" evidence="9">
    <location>
        <begin position="91"/>
        <end position="111"/>
    </location>
</feature>
<evidence type="ECO:0000256" key="9">
    <source>
        <dbReference type="RuleBase" id="RU363032"/>
    </source>
</evidence>
<dbReference type="CDD" id="cd06261">
    <property type="entry name" value="TM_PBP2"/>
    <property type="match status" value="1"/>
</dbReference>
<feature type="transmembrane region" description="Helical" evidence="9">
    <location>
        <begin position="66"/>
        <end position="85"/>
    </location>
</feature>
<dbReference type="GO" id="GO:0006865">
    <property type="term" value="P:amino acid transport"/>
    <property type="evidence" value="ECO:0007669"/>
    <property type="project" value="UniProtKB-KW"/>
</dbReference>
<organism evidence="11 12">
    <name type="scientific">Devosia insulae DS-56</name>
    <dbReference type="NCBI Taxonomy" id="1116389"/>
    <lineage>
        <taxon>Bacteria</taxon>
        <taxon>Pseudomonadati</taxon>
        <taxon>Pseudomonadota</taxon>
        <taxon>Alphaproteobacteria</taxon>
        <taxon>Hyphomicrobiales</taxon>
        <taxon>Devosiaceae</taxon>
        <taxon>Devosia</taxon>
    </lineage>
</organism>
<comment type="subcellular location">
    <subcellularLocation>
        <location evidence="1">Cell inner membrane</location>
        <topology evidence="1">Multi-pass membrane protein</topology>
    </subcellularLocation>
    <subcellularLocation>
        <location evidence="9">Cell membrane</location>
        <topology evidence="9">Multi-pass membrane protein</topology>
    </subcellularLocation>
</comment>
<evidence type="ECO:0000313" key="12">
    <source>
        <dbReference type="Proteomes" id="UP000095463"/>
    </source>
</evidence>
<dbReference type="PANTHER" id="PTHR30614:SF0">
    <property type="entry name" value="L-CYSTINE TRANSPORT SYSTEM PERMEASE PROTEIN TCYL"/>
    <property type="match status" value="1"/>
</dbReference>
<keyword evidence="6" id="KW-0029">Amino-acid transport</keyword>
<sequence length="223" mass="24238">MRFAEFTPYDIVLLLQGLGVTVGLFLITSLIGLLVGVLWGVVRFYRIPVLMQLVTFVSEILKNSPVLVQLFLVFFGFPAFFHVNVTPVQAAIVTLSANTAAFVYVIAVSSIESIGRDQVEAARVFGLSRWQVLRHVIAPQAAAFSIGPLTALLVNQLQVTSLISVIGVLDLAKIGATLNLRTLKPFIVWTAVGILYYLAAKAVASLGAWAEKRLRAHSAFRGL</sequence>
<keyword evidence="7 9" id="KW-1133">Transmembrane helix</keyword>
<feature type="transmembrane region" description="Helical" evidence="9">
    <location>
        <begin position="132"/>
        <end position="154"/>
    </location>
</feature>
<dbReference type="Pfam" id="PF00528">
    <property type="entry name" value="BPD_transp_1"/>
    <property type="match status" value="1"/>
</dbReference>
<evidence type="ECO:0000313" key="11">
    <source>
        <dbReference type="EMBL" id="OEO33200.1"/>
    </source>
</evidence>
<evidence type="ECO:0000256" key="8">
    <source>
        <dbReference type="ARBA" id="ARBA00023136"/>
    </source>
</evidence>
<dbReference type="SUPFAM" id="SSF161098">
    <property type="entry name" value="MetI-like"/>
    <property type="match status" value="1"/>
</dbReference>
<feature type="transmembrane region" description="Helical" evidence="9">
    <location>
        <begin position="20"/>
        <end position="45"/>
    </location>
</feature>
<evidence type="ECO:0000256" key="3">
    <source>
        <dbReference type="ARBA" id="ARBA00022448"/>
    </source>
</evidence>
<feature type="domain" description="ABC transmembrane type-1" evidence="10">
    <location>
        <begin position="18"/>
        <end position="207"/>
    </location>
</feature>
<dbReference type="GO" id="GO:0043190">
    <property type="term" value="C:ATP-binding cassette (ABC) transporter complex"/>
    <property type="evidence" value="ECO:0007669"/>
    <property type="project" value="InterPro"/>
</dbReference>
<keyword evidence="5 9" id="KW-0812">Transmembrane</keyword>
<dbReference type="PROSITE" id="PS50928">
    <property type="entry name" value="ABC_TM1"/>
    <property type="match status" value="1"/>
</dbReference>
<dbReference type="RefSeq" id="WP_069907677.1">
    <property type="nucleotide sequence ID" value="NZ_LAJE02000019.1"/>
</dbReference>
<accession>A0A1E5XX90</accession>
<evidence type="ECO:0000256" key="5">
    <source>
        <dbReference type="ARBA" id="ARBA00022692"/>
    </source>
</evidence>
<evidence type="ECO:0000256" key="1">
    <source>
        <dbReference type="ARBA" id="ARBA00004429"/>
    </source>
</evidence>
<dbReference type="EMBL" id="LAJE02000019">
    <property type="protein sequence ID" value="OEO33200.1"/>
    <property type="molecule type" value="Genomic_DNA"/>
</dbReference>
<dbReference type="InterPro" id="IPR035906">
    <property type="entry name" value="MetI-like_sf"/>
</dbReference>
<reference evidence="11 12" key="1">
    <citation type="journal article" date="2015" name="Genome Announc.">
        <title>Genome Assemblies of Three Soil-Associated Devosia species: D. insulae, D. limi, and D. soli.</title>
        <authorList>
            <person name="Hassan Y.I."/>
            <person name="Lepp D."/>
            <person name="Zhou T."/>
        </authorList>
    </citation>
    <scope>NUCLEOTIDE SEQUENCE [LARGE SCALE GENOMIC DNA]</scope>
    <source>
        <strain evidence="11 12">DS-56</strain>
    </source>
</reference>
<dbReference type="InterPro" id="IPR000515">
    <property type="entry name" value="MetI-like"/>
</dbReference>
<dbReference type="GO" id="GO:0022857">
    <property type="term" value="F:transmembrane transporter activity"/>
    <property type="evidence" value="ECO:0007669"/>
    <property type="project" value="InterPro"/>
</dbReference>
<dbReference type="PANTHER" id="PTHR30614">
    <property type="entry name" value="MEMBRANE COMPONENT OF AMINO ACID ABC TRANSPORTER"/>
    <property type="match status" value="1"/>
</dbReference>
<evidence type="ECO:0000256" key="7">
    <source>
        <dbReference type="ARBA" id="ARBA00022989"/>
    </source>
</evidence>
<proteinExistence type="inferred from homology"/>
<dbReference type="AlphaFoldDB" id="A0A1E5XX90"/>
<dbReference type="InterPro" id="IPR010065">
    <property type="entry name" value="AA_ABC_transptr_permease_3TM"/>
</dbReference>